<gene>
    <name evidence="1" type="ORF">MRB53_020525</name>
</gene>
<reference evidence="1 2" key="1">
    <citation type="journal article" date="2022" name="Hortic Res">
        <title>A haplotype resolved chromosomal level avocado genome allows analysis of novel avocado genes.</title>
        <authorList>
            <person name="Nath O."/>
            <person name="Fletcher S.J."/>
            <person name="Hayward A."/>
            <person name="Shaw L.M."/>
            <person name="Masouleh A.K."/>
            <person name="Furtado A."/>
            <person name="Henry R.J."/>
            <person name="Mitter N."/>
        </authorList>
    </citation>
    <scope>NUCLEOTIDE SEQUENCE [LARGE SCALE GENOMIC DNA]</scope>
    <source>
        <strain evidence="2">cv. Hass</strain>
    </source>
</reference>
<evidence type="ECO:0000313" key="2">
    <source>
        <dbReference type="Proteomes" id="UP001234297"/>
    </source>
</evidence>
<organism evidence="1 2">
    <name type="scientific">Persea americana</name>
    <name type="common">Avocado</name>
    <dbReference type="NCBI Taxonomy" id="3435"/>
    <lineage>
        <taxon>Eukaryota</taxon>
        <taxon>Viridiplantae</taxon>
        <taxon>Streptophyta</taxon>
        <taxon>Embryophyta</taxon>
        <taxon>Tracheophyta</taxon>
        <taxon>Spermatophyta</taxon>
        <taxon>Magnoliopsida</taxon>
        <taxon>Magnoliidae</taxon>
        <taxon>Laurales</taxon>
        <taxon>Lauraceae</taxon>
        <taxon>Persea</taxon>
    </lineage>
</organism>
<comment type="caution">
    <text evidence="1">The sequence shown here is derived from an EMBL/GenBank/DDBJ whole genome shotgun (WGS) entry which is preliminary data.</text>
</comment>
<dbReference type="EMBL" id="CM056814">
    <property type="protein sequence ID" value="KAJ8627218.1"/>
    <property type="molecule type" value="Genomic_DNA"/>
</dbReference>
<accession>A0ACC2L1T1</accession>
<dbReference type="Proteomes" id="UP001234297">
    <property type="component" value="Chromosome 6"/>
</dbReference>
<name>A0ACC2L1T1_PERAE</name>
<sequence>MASSEEDVFDNEEYAQKRDCAIETVHRTALKMIDDHLISLTQLRNWNIESVPTLSSDITLFEKISSSGHCLGVITLTSKGTRTSQSDSEDSGSVDDDSESNCNSDSSDSDNSAHEELGSGDDCRIVKYKACHKMKNKKFTEYTEIDESQSRENTARAISENTFVMQHRGSGAKLKRSSGSRHIWSKPFQGHVGAVGYVHSIDGQSLGKKDGHWEVIDTDQALCAFLSVLDGRGARESQLLASLEKGEAILSEAMHNNMAIVSGRQSTRSDECDMDAVSGDGSSPISDIDNNLTPAVAVNVSMASSGAIVLEHESNGEEKNIKWDHLQAFDSWI</sequence>
<keyword evidence="2" id="KW-1185">Reference proteome</keyword>
<proteinExistence type="predicted"/>
<protein>
    <submittedName>
        <fullName evidence="1">Uncharacterized protein</fullName>
    </submittedName>
</protein>
<evidence type="ECO:0000313" key="1">
    <source>
        <dbReference type="EMBL" id="KAJ8627218.1"/>
    </source>
</evidence>